<evidence type="ECO:0000256" key="1">
    <source>
        <dbReference type="SAM" id="MobiDB-lite"/>
    </source>
</evidence>
<dbReference type="Proteomes" id="UP000053097">
    <property type="component" value="Unassembled WGS sequence"/>
</dbReference>
<feature type="compositionally biased region" description="Polar residues" evidence="1">
    <location>
        <begin position="20"/>
        <end position="30"/>
    </location>
</feature>
<evidence type="ECO:0000313" key="2">
    <source>
        <dbReference type="EMBL" id="EZA50997.1"/>
    </source>
</evidence>
<organism evidence="2 3">
    <name type="scientific">Ooceraea biroi</name>
    <name type="common">Clonal raider ant</name>
    <name type="synonym">Cerapachys biroi</name>
    <dbReference type="NCBI Taxonomy" id="2015173"/>
    <lineage>
        <taxon>Eukaryota</taxon>
        <taxon>Metazoa</taxon>
        <taxon>Ecdysozoa</taxon>
        <taxon>Arthropoda</taxon>
        <taxon>Hexapoda</taxon>
        <taxon>Insecta</taxon>
        <taxon>Pterygota</taxon>
        <taxon>Neoptera</taxon>
        <taxon>Endopterygota</taxon>
        <taxon>Hymenoptera</taxon>
        <taxon>Apocrita</taxon>
        <taxon>Aculeata</taxon>
        <taxon>Formicoidea</taxon>
        <taxon>Formicidae</taxon>
        <taxon>Dorylinae</taxon>
        <taxon>Ooceraea</taxon>
    </lineage>
</organism>
<dbReference type="EMBL" id="KK107423">
    <property type="protein sequence ID" value="EZA50997.1"/>
    <property type="molecule type" value="Genomic_DNA"/>
</dbReference>
<accession>A0A026W4L9</accession>
<gene>
    <name evidence="2" type="ORF">X777_10524</name>
</gene>
<evidence type="ECO:0000313" key="3">
    <source>
        <dbReference type="Proteomes" id="UP000053097"/>
    </source>
</evidence>
<feature type="compositionally biased region" description="Basic and acidic residues" evidence="1">
    <location>
        <begin position="1"/>
        <end position="19"/>
    </location>
</feature>
<sequence length="74" mass="8729">MFETPDKRGKFPDHTERKVSSNTERSTIQETQEELCDTWVLATDENEHSEKSLEDNSVTKNIDKRKDKFENVKQ</sequence>
<dbReference type="AlphaFoldDB" id="A0A026W4L9"/>
<feature type="region of interest" description="Disordered" evidence="1">
    <location>
        <begin position="1"/>
        <end position="32"/>
    </location>
</feature>
<dbReference type="OrthoDB" id="10017054at2759"/>
<protein>
    <submittedName>
        <fullName evidence="2">Uncharacterized protein</fullName>
    </submittedName>
</protein>
<reference evidence="2 3" key="1">
    <citation type="journal article" date="2014" name="Curr. Biol.">
        <title>The genome of the clonal raider ant Cerapachys biroi.</title>
        <authorList>
            <person name="Oxley P.R."/>
            <person name="Ji L."/>
            <person name="Fetter-Pruneda I."/>
            <person name="McKenzie S.K."/>
            <person name="Li C."/>
            <person name="Hu H."/>
            <person name="Zhang G."/>
            <person name="Kronauer D.J."/>
        </authorList>
    </citation>
    <scope>NUCLEOTIDE SEQUENCE [LARGE SCALE GENOMIC DNA]</scope>
</reference>
<proteinExistence type="predicted"/>
<name>A0A026W4L9_OOCBI</name>
<keyword evidence="3" id="KW-1185">Reference proteome</keyword>